<dbReference type="InterPro" id="IPR005845">
    <property type="entry name" value="A-D-PHexomutase_a/b/a-II"/>
</dbReference>
<dbReference type="PANTHER" id="PTHR45745:SF1">
    <property type="entry name" value="PHOSPHOGLUCOMUTASE 2B-RELATED"/>
    <property type="match status" value="1"/>
</dbReference>
<dbReference type="Pfam" id="PF02879">
    <property type="entry name" value="PGM_PMM_II"/>
    <property type="match status" value="1"/>
</dbReference>
<comment type="pathway">
    <text evidence="4">Lipid metabolism.</text>
</comment>
<comment type="catalytic activity">
    <reaction evidence="1">
        <text>alpha-D-glucose 1-phosphate = alpha-D-glucose 6-phosphate</text>
        <dbReference type="Rhea" id="RHEA:23536"/>
        <dbReference type="ChEBI" id="CHEBI:58225"/>
        <dbReference type="ChEBI" id="CHEBI:58601"/>
        <dbReference type="EC" id="5.4.2.2"/>
    </reaction>
</comment>
<evidence type="ECO:0000313" key="19">
    <source>
        <dbReference type="EMBL" id="KAF6511154.1"/>
    </source>
</evidence>
<keyword evidence="10" id="KW-0460">Magnesium</keyword>
<evidence type="ECO:0000256" key="12">
    <source>
        <dbReference type="ARBA" id="ARBA00039995"/>
    </source>
</evidence>
<dbReference type="SUPFAM" id="SSF55957">
    <property type="entry name" value="Phosphoglucomutase, C-terminal domain"/>
    <property type="match status" value="1"/>
</dbReference>
<keyword evidence="11" id="KW-0413">Isomerase</keyword>
<keyword evidence="8" id="KW-0597">Phosphoprotein</keyword>
<evidence type="ECO:0000256" key="7">
    <source>
        <dbReference type="ARBA" id="ARBA00022526"/>
    </source>
</evidence>
<name>A0ABQ7HG24_GEOSE</name>
<evidence type="ECO:0000313" key="20">
    <source>
        <dbReference type="Proteomes" id="UP000773850"/>
    </source>
</evidence>
<evidence type="ECO:0000256" key="13">
    <source>
        <dbReference type="ARBA" id="ARBA00041398"/>
    </source>
</evidence>
<feature type="domain" description="Alpha-D-phosphohexomutase C-terminal" evidence="15">
    <location>
        <begin position="526"/>
        <end position="584"/>
    </location>
</feature>
<feature type="domain" description="Alpha-D-phosphohexomutase alpha/beta/alpha" evidence="16">
    <location>
        <begin position="77"/>
        <end position="216"/>
    </location>
</feature>
<sequence length="619" mass="69254">MPTFFQGILFLLAGILYDGNEYINGENENQGGTAMEWRQKYEQWLREPQLDPELKRLLEQRRHDERWLEDCFYKNLEFGTGGMRGEIGPGTNRMNMYTVRKASEGLARYIQSFGDEAKQRGVVIAYDSRHKSPEFAMEAAKTLATNGIQTYVFDELRPTPELSFAVRYLRAFAGIVITASHNPPEYNGYKVYGEDGGQLPPAVADQVIRYVNEVENELAIHVEDEKTLREKGLIRIIGSEVDDAYIHAVKTISIHPELARETAINIVFTPLHGTSNKPVRRALAELGYQNVFVVKEQELPDPNFSTVASPNPEEHAAFAMAMELGKKVNADLLIATDPDADRLGVAVKNDKGNYVVLTGNQTGGLLLHYLLSQRKAQGTLPENGVVLKTIVTSEFGRAIAQSFGLETVDTLTGFKFIGEKMKEYEQTGQYAFQFGYEESYGYLIGGFVRDKDAVQAAVLAAEVCAFYKKQGLSLYEALLQLFDQYGYYREEQRSLTLKGKEGAEAIAAILASFRQQPPVEAAGKKVTVIEDYKTKERTNTLTGEKTAIDLPTSNVLKYILEDGSWFCLRPSGTEPKMKAYFGVKGTSLEDSEEKLVRLTEAVMRRVKDVLSTVSPSYAQ</sequence>
<dbReference type="InterPro" id="IPR005843">
    <property type="entry name" value="A-D-PHexomutase_C"/>
</dbReference>
<evidence type="ECO:0000256" key="5">
    <source>
        <dbReference type="ARBA" id="ARBA00010231"/>
    </source>
</evidence>
<evidence type="ECO:0000259" key="17">
    <source>
        <dbReference type="Pfam" id="PF02879"/>
    </source>
</evidence>
<evidence type="ECO:0000256" key="8">
    <source>
        <dbReference type="ARBA" id="ARBA00022553"/>
    </source>
</evidence>
<dbReference type="SUPFAM" id="SSF53738">
    <property type="entry name" value="Phosphoglucomutase, first 3 domains"/>
    <property type="match status" value="3"/>
</dbReference>
<evidence type="ECO:0000256" key="10">
    <source>
        <dbReference type="ARBA" id="ARBA00022842"/>
    </source>
</evidence>
<evidence type="ECO:0000256" key="14">
    <source>
        <dbReference type="ARBA" id="ARBA00041467"/>
    </source>
</evidence>
<accession>A0ABQ7HG24</accession>
<organism evidence="19 20">
    <name type="scientific">Geobacillus stearothermophilus</name>
    <name type="common">Bacillus stearothermophilus</name>
    <dbReference type="NCBI Taxonomy" id="1422"/>
    <lineage>
        <taxon>Bacteria</taxon>
        <taxon>Bacillati</taxon>
        <taxon>Bacillota</taxon>
        <taxon>Bacilli</taxon>
        <taxon>Bacillales</taxon>
        <taxon>Anoxybacillaceae</taxon>
        <taxon>Geobacillus</taxon>
    </lineage>
</organism>
<evidence type="ECO:0000256" key="4">
    <source>
        <dbReference type="ARBA" id="ARBA00005189"/>
    </source>
</evidence>
<evidence type="ECO:0000256" key="9">
    <source>
        <dbReference type="ARBA" id="ARBA00022723"/>
    </source>
</evidence>
<dbReference type="InterPro" id="IPR005846">
    <property type="entry name" value="A-D-PHexomutase_a/b/a-III"/>
</dbReference>
<feature type="domain" description="Alpha-D-phosphohexomutase alpha/beta/alpha" evidence="18">
    <location>
        <begin position="359"/>
        <end position="483"/>
    </location>
</feature>
<dbReference type="InterPro" id="IPR005844">
    <property type="entry name" value="A-D-PHexomutase_a/b/a-I"/>
</dbReference>
<dbReference type="InterPro" id="IPR016055">
    <property type="entry name" value="A-D-PHexomutase_a/b/a-I/II/III"/>
</dbReference>
<dbReference type="Pfam" id="PF00408">
    <property type="entry name" value="PGM_PMM_IV"/>
    <property type="match status" value="1"/>
</dbReference>
<dbReference type="EC" id="5.4.2.2" evidence="6"/>
<dbReference type="EMBL" id="LUCS01000027">
    <property type="protein sequence ID" value="KAF6511154.1"/>
    <property type="molecule type" value="Genomic_DNA"/>
</dbReference>
<dbReference type="PROSITE" id="PS00710">
    <property type="entry name" value="PGM_PMM"/>
    <property type="match status" value="1"/>
</dbReference>
<dbReference type="Gene3D" id="3.40.120.10">
    <property type="entry name" value="Alpha-D-Glucose-1,6-Bisphosphate, subunit A, domain 3"/>
    <property type="match status" value="3"/>
</dbReference>
<proteinExistence type="inferred from homology"/>
<evidence type="ECO:0000259" key="16">
    <source>
        <dbReference type="Pfam" id="PF02878"/>
    </source>
</evidence>
<comment type="cofactor">
    <cofactor evidence="2">
        <name>Mg(2+)</name>
        <dbReference type="ChEBI" id="CHEBI:18420"/>
    </cofactor>
</comment>
<evidence type="ECO:0000256" key="2">
    <source>
        <dbReference type="ARBA" id="ARBA00001946"/>
    </source>
</evidence>
<keyword evidence="9" id="KW-0479">Metal-binding</keyword>
<dbReference type="CDD" id="cd05799">
    <property type="entry name" value="PGM2"/>
    <property type="match status" value="1"/>
</dbReference>
<evidence type="ECO:0000256" key="11">
    <source>
        <dbReference type="ARBA" id="ARBA00023235"/>
    </source>
</evidence>
<comment type="similarity">
    <text evidence="5">Belongs to the phosphohexose mutase family.</text>
</comment>
<evidence type="ECO:0000259" key="15">
    <source>
        <dbReference type="Pfam" id="PF00408"/>
    </source>
</evidence>
<keyword evidence="7" id="KW-0313">Glucose metabolism</keyword>
<dbReference type="Pfam" id="PF02880">
    <property type="entry name" value="PGM_PMM_III"/>
    <property type="match status" value="1"/>
</dbReference>
<dbReference type="InterPro" id="IPR005841">
    <property type="entry name" value="Alpha-D-phosphohexomutase_SF"/>
</dbReference>
<keyword evidence="20" id="KW-1185">Reference proteome</keyword>
<comment type="caution">
    <text evidence="19">The sequence shown here is derived from an EMBL/GenBank/DDBJ whole genome shotgun (WGS) entry which is preliminary data.</text>
</comment>
<evidence type="ECO:0000256" key="1">
    <source>
        <dbReference type="ARBA" id="ARBA00000443"/>
    </source>
</evidence>
<gene>
    <name evidence="19" type="ORF">GS8_1826</name>
</gene>
<dbReference type="Gene3D" id="3.30.310.50">
    <property type="entry name" value="Alpha-D-phosphohexomutase, C-terminal domain"/>
    <property type="match status" value="1"/>
</dbReference>
<keyword evidence="7" id="KW-0119">Carbohydrate metabolism</keyword>
<dbReference type="PANTHER" id="PTHR45745">
    <property type="entry name" value="PHOSPHOMANNOMUTASE 45A"/>
    <property type="match status" value="1"/>
</dbReference>
<dbReference type="Proteomes" id="UP000773850">
    <property type="component" value="Unassembled WGS sequence"/>
</dbReference>
<reference evidence="19 20" key="1">
    <citation type="submission" date="2016-03" db="EMBL/GenBank/DDBJ databases">
        <title>Spore heat resistance.</title>
        <authorList>
            <person name="Boekhorst J."/>
            <person name="Berendsen E.M."/>
            <person name="Wells-Bennik M.H."/>
            <person name="Kuipers O.P."/>
        </authorList>
    </citation>
    <scope>NUCLEOTIDE SEQUENCE [LARGE SCALE GENOMIC DNA]</scope>
    <source>
        <strain evidence="19 20">GS8</strain>
    </source>
</reference>
<dbReference type="InterPro" id="IPR036900">
    <property type="entry name" value="A-D-PHexomutase_C_sf"/>
</dbReference>
<evidence type="ECO:0000259" key="18">
    <source>
        <dbReference type="Pfam" id="PF02880"/>
    </source>
</evidence>
<feature type="domain" description="Alpha-D-phosphohexomutase alpha/beta/alpha" evidence="17">
    <location>
        <begin position="243"/>
        <end position="348"/>
    </location>
</feature>
<dbReference type="InterPro" id="IPR016066">
    <property type="entry name" value="A-D-PHexomutase_CS"/>
</dbReference>
<evidence type="ECO:0000256" key="6">
    <source>
        <dbReference type="ARBA" id="ARBA00012728"/>
    </source>
</evidence>
<protein>
    <recommendedName>
        <fullName evidence="12">Phosphoglucomutase</fullName>
        <ecNumber evidence="6">5.4.2.2</ecNumber>
    </recommendedName>
    <alternativeName>
        <fullName evidence="14">Alpha-phosphoglucomutase</fullName>
    </alternativeName>
    <alternativeName>
        <fullName evidence="13">Glucose phosphomutase</fullName>
    </alternativeName>
</protein>
<comment type="pathway">
    <text evidence="3">Glycolipid metabolism; diglucosyl-diacylglycerol biosynthesis.</text>
</comment>
<dbReference type="PRINTS" id="PR00509">
    <property type="entry name" value="PGMPMM"/>
</dbReference>
<evidence type="ECO:0000256" key="3">
    <source>
        <dbReference type="ARBA" id="ARBA00005164"/>
    </source>
</evidence>
<dbReference type="Pfam" id="PF02878">
    <property type="entry name" value="PGM_PMM_I"/>
    <property type="match status" value="1"/>
</dbReference>